<protein>
    <recommendedName>
        <fullName evidence="10">Sodium/glucose cotransporter 4</fullName>
    </recommendedName>
</protein>
<feature type="transmembrane region" description="Helical" evidence="7">
    <location>
        <begin position="504"/>
        <end position="525"/>
    </location>
</feature>
<dbReference type="NCBIfam" id="TIGR00813">
    <property type="entry name" value="sss"/>
    <property type="match status" value="1"/>
</dbReference>
<name>A0A8W8I812_MAGGI</name>
<organism evidence="8 9">
    <name type="scientific">Magallana gigas</name>
    <name type="common">Pacific oyster</name>
    <name type="synonym">Crassostrea gigas</name>
    <dbReference type="NCBI Taxonomy" id="29159"/>
    <lineage>
        <taxon>Eukaryota</taxon>
        <taxon>Metazoa</taxon>
        <taxon>Spiralia</taxon>
        <taxon>Lophotrochozoa</taxon>
        <taxon>Mollusca</taxon>
        <taxon>Bivalvia</taxon>
        <taxon>Autobranchia</taxon>
        <taxon>Pteriomorphia</taxon>
        <taxon>Ostreida</taxon>
        <taxon>Ostreoidea</taxon>
        <taxon>Ostreidae</taxon>
        <taxon>Magallana</taxon>
    </lineage>
</organism>
<keyword evidence="9" id="KW-1185">Reference proteome</keyword>
<feature type="transmembrane region" description="Helical" evidence="7">
    <location>
        <begin position="462"/>
        <end position="484"/>
    </location>
</feature>
<dbReference type="AlphaFoldDB" id="A0A8W8I812"/>
<accession>A0A8W8I812</accession>
<evidence type="ECO:0000256" key="1">
    <source>
        <dbReference type="ARBA" id="ARBA00004141"/>
    </source>
</evidence>
<dbReference type="Pfam" id="PF00474">
    <property type="entry name" value="SSF"/>
    <property type="match status" value="1"/>
</dbReference>
<evidence type="ECO:0000313" key="8">
    <source>
        <dbReference type="EnsemblMetazoa" id="G13025.6:cds"/>
    </source>
</evidence>
<dbReference type="Proteomes" id="UP000005408">
    <property type="component" value="Unassembled WGS sequence"/>
</dbReference>
<reference evidence="8" key="1">
    <citation type="submission" date="2022-08" db="UniProtKB">
        <authorList>
            <consortium name="EnsemblMetazoa"/>
        </authorList>
    </citation>
    <scope>IDENTIFICATION</scope>
    <source>
        <strain evidence="8">05x7-T-G4-1.051#20</strain>
    </source>
</reference>
<dbReference type="OMA" id="TKGLDHW"/>
<evidence type="ECO:0008006" key="10">
    <source>
        <dbReference type="Google" id="ProtNLM"/>
    </source>
</evidence>
<feature type="transmembrane region" description="Helical" evidence="7">
    <location>
        <begin position="620"/>
        <end position="640"/>
    </location>
</feature>
<dbReference type="PROSITE" id="PS50283">
    <property type="entry name" value="NA_SOLUT_SYMP_3"/>
    <property type="match status" value="1"/>
</dbReference>
<evidence type="ECO:0000256" key="3">
    <source>
        <dbReference type="ARBA" id="ARBA00022692"/>
    </source>
</evidence>
<feature type="transmembrane region" description="Helical" evidence="7">
    <location>
        <begin position="400"/>
        <end position="421"/>
    </location>
</feature>
<dbReference type="EnsemblMetazoa" id="G13025.14">
    <property type="protein sequence ID" value="G13025.14:cds"/>
    <property type="gene ID" value="G13025"/>
</dbReference>
<dbReference type="OrthoDB" id="6132759at2759"/>
<dbReference type="PANTHER" id="PTHR11819">
    <property type="entry name" value="SOLUTE CARRIER FAMILY 5"/>
    <property type="match status" value="1"/>
</dbReference>
<evidence type="ECO:0000256" key="2">
    <source>
        <dbReference type="ARBA" id="ARBA00006434"/>
    </source>
</evidence>
<dbReference type="InterPro" id="IPR001734">
    <property type="entry name" value="Na/solute_symporter"/>
</dbReference>
<feature type="transmembrane region" description="Helical" evidence="7">
    <location>
        <begin position="158"/>
        <end position="177"/>
    </location>
</feature>
<evidence type="ECO:0000256" key="6">
    <source>
        <dbReference type="RuleBase" id="RU362091"/>
    </source>
</evidence>
<feature type="transmembrane region" description="Helical" evidence="7">
    <location>
        <begin position="291"/>
        <end position="312"/>
    </location>
</feature>
<sequence length="641" mass="70996">MATKGLDHWGDILVVVVYFCFILGIGIWSLCRPNRGNVNSYFLAGRAMPWFAVGASVFSSNIGSEHFVGLAGAGASSGIVLVLYEWFVIFEILACAWMFLPVYISAGVFTLPEYLHRRHGRGRIRVYLSCLALVLYILSKLVVSIFSGSMFIQMALGWNMYASIIALLVVTGIFTVLGGLTAVMYTDTFQTAIMMIGAVIVTGYGFNEVGGYSNLQTKYMNSVPSVRNENTSCGLPKQDAFHLFLDPVDSDYPWPAIVLMSTIGAVWYWCCDQMIVQRSLAAKNISHAKGGSILTGYFKLLPIVLLIFPGMISRVLYPDDVACTDPTVCEAVCDNPVGCSNIAYPKLVLELLPYGLRGLLMVVMFSAVMSSLTSIFNSSSTIFTMDIWRRIRKEATQRELLVVGRVFVVFMCGVSVLWVPIIKSSSGGKLFTYMTAVEGYIAAPLGIVFLFSIFWTKTTEPAVFFGLIIANIVGGIRLVLEFVYPTPSCGEFDERPQILSKMNYLYFGVMLLFITASVIVVVSLLTSPRNPDELKGVTWWTRYGQETSGETIECTNSNVNNDITLGTQNRLEADTEDKEEKTACQKILTVLFGKTDVHQVEEFQVEKRRKFLLQGKNSSTLLNINAILLMVLIAFLTGYFS</sequence>
<evidence type="ECO:0000256" key="5">
    <source>
        <dbReference type="ARBA" id="ARBA00023136"/>
    </source>
</evidence>
<feature type="transmembrane region" description="Helical" evidence="7">
    <location>
        <begin position="12"/>
        <end position="31"/>
    </location>
</feature>
<dbReference type="InterPro" id="IPR038377">
    <property type="entry name" value="Na/Glc_symporter_sf"/>
</dbReference>
<dbReference type="GO" id="GO:0005886">
    <property type="term" value="C:plasma membrane"/>
    <property type="evidence" value="ECO:0007669"/>
    <property type="project" value="TreeGrafter"/>
</dbReference>
<comment type="similarity">
    <text evidence="2 6">Belongs to the sodium:solute symporter (SSF) (TC 2.A.21) family.</text>
</comment>
<feature type="transmembrane region" description="Helical" evidence="7">
    <location>
        <begin position="83"/>
        <end position="106"/>
    </location>
</feature>
<feature type="transmembrane region" description="Helical" evidence="7">
    <location>
        <begin position="189"/>
        <end position="206"/>
    </location>
</feature>
<evidence type="ECO:0000256" key="7">
    <source>
        <dbReference type="SAM" id="Phobius"/>
    </source>
</evidence>
<dbReference type="EnsemblMetazoa" id="G13025.6">
    <property type="protein sequence ID" value="G13025.6:cds"/>
    <property type="gene ID" value="G13025"/>
</dbReference>
<feature type="transmembrane region" description="Helical" evidence="7">
    <location>
        <begin position="252"/>
        <end position="270"/>
    </location>
</feature>
<comment type="subcellular location">
    <subcellularLocation>
        <location evidence="1">Membrane</location>
        <topology evidence="1">Multi-pass membrane protein</topology>
    </subcellularLocation>
</comment>
<feature type="transmembrane region" description="Helical" evidence="7">
    <location>
        <begin position="126"/>
        <end position="152"/>
    </location>
</feature>
<dbReference type="Gene3D" id="1.20.1730.10">
    <property type="entry name" value="Sodium/glucose cotransporter"/>
    <property type="match status" value="1"/>
</dbReference>
<evidence type="ECO:0000313" key="9">
    <source>
        <dbReference type="Proteomes" id="UP000005408"/>
    </source>
</evidence>
<keyword evidence="4 7" id="KW-1133">Transmembrane helix</keyword>
<dbReference type="GO" id="GO:0005412">
    <property type="term" value="F:D-glucose:sodium symporter activity"/>
    <property type="evidence" value="ECO:0007669"/>
    <property type="project" value="TreeGrafter"/>
</dbReference>
<keyword evidence="3 7" id="KW-0812">Transmembrane</keyword>
<dbReference type="PANTHER" id="PTHR11819:SF195">
    <property type="entry name" value="SODIUM_GLUCOSE COTRANSPORTER 4"/>
    <property type="match status" value="1"/>
</dbReference>
<evidence type="ECO:0000256" key="4">
    <source>
        <dbReference type="ARBA" id="ARBA00022989"/>
    </source>
</evidence>
<proteinExistence type="inferred from homology"/>
<feature type="transmembrane region" description="Helical" evidence="7">
    <location>
        <begin position="43"/>
        <end position="63"/>
    </location>
</feature>
<feature type="transmembrane region" description="Helical" evidence="7">
    <location>
        <begin position="354"/>
        <end position="379"/>
    </location>
</feature>
<feature type="transmembrane region" description="Helical" evidence="7">
    <location>
        <begin position="433"/>
        <end position="455"/>
    </location>
</feature>
<keyword evidence="5 7" id="KW-0472">Membrane</keyword>